<dbReference type="SUPFAM" id="SSF51391">
    <property type="entry name" value="Thiamin phosphate synthase"/>
    <property type="match status" value="1"/>
</dbReference>
<comment type="catalytic activity">
    <reaction evidence="14">
        <text>2-[(2R,5Z)-2-carboxy-4-methylthiazol-5(2H)-ylidene]ethyl phosphate + 4-amino-2-methyl-5-(diphosphooxymethyl)pyrimidine + 2 H(+) = thiamine phosphate + CO2 + diphosphate</text>
        <dbReference type="Rhea" id="RHEA:47844"/>
        <dbReference type="ChEBI" id="CHEBI:15378"/>
        <dbReference type="ChEBI" id="CHEBI:16526"/>
        <dbReference type="ChEBI" id="CHEBI:33019"/>
        <dbReference type="ChEBI" id="CHEBI:37575"/>
        <dbReference type="ChEBI" id="CHEBI:57841"/>
        <dbReference type="ChEBI" id="CHEBI:62899"/>
        <dbReference type="EC" id="2.5.1.3"/>
    </reaction>
</comment>
<dbReference type="PANTHER" id="PTHR20857:SF23">
    <property type="entry name" value="THIAMINE BIOSYNTHETIC BIFUNCTIONAL ENZYME"/>
    <property type="match status" value="1"/>
</dbReference>
<dbReference type="GO" id="GO:0005524">
    <property type="term" value="F:ATP binding"/>
    <property type="evidence" value="ECO:0007669"/>
    <property type="project" value="UniProtKB-KW"/>
</dbReference>
<protein>
    <recommendedName>
        <fullName evidence="16">Thiamine phosphate synthase/TenI domain-containing protein</fullName>
    </recommendedName>
</protein>
<evidence type="ECO:0000256" key="14">
    <source>
        <dbReference type="ARBA" id="ARBA00047883"/>
    </source>
</evidence>
<keyword evidence="5" id="KW-0808">Transferase</keyword>
<reference evidence="17 18" key="1">
    <citation type="submission" date="2019-03" db="EMBL/GenBank/DDBJ databases">
        <title>Nematode-trapping fungi genome.</title>
        <authorList>
            <person name="Vidal-Diez De Ulzurrun G."/>
        </authorList>
    </citation>
    <scope>NUCLEOTIDE SEQUENCE [LARGE SCALE GENOMIC DNA]</scope>
    <source>
        <strain evidence="17 18">TWF154</strain>
    </source>
</reference>
<dbReference type="InterPro" id="IPR036206">
    <property type="entry name" value="ThiamineP_synth_sf"/>
</dbReference>
<feature type="region of interest" description="Disordered" evidence="15">
    <location>
        <begin position="1"/>
        <end position="28"/>
    </location>
</feature>
<comment type="catalytic activity">
    <reaction evidence="13">
        <text>2-(2-carboxy-4-methylthiazol-5-yl)ethyl phosphate + 4-amino-2-methyl-5-(diphosphooxymethyl)pyrimidine + 2 H(+) = thiamine phosphate + CO2 + diphosphate</text>
        <dbReference type="Rhea" id="RHEA:47848"/>
        <dbReference type="ChEBI" id="CHEBI:15378"/>
        <dbReference type="ChEBI" id="CHEBI:16526"/>
        <dbReference type="ChEBI" id="CHEBI:33019"/>
        <dbReference type="ChEBI" id="CHEBI:37575"/>
        <dbReference type="ChEBI" id="CHEBI:57841"/>
        <dbReference type="ChEBI" id="CHEBI:62890"/>
        <dbReference type="EC" id="2.5.1.3"/>
    </reaction>
</comment>
<dbReference type="CDD" id="cd01170">
    <property type="entry name" value="THZ_kinase"/>
    <property type="match status" value="1"/>
</dbReference>
<dbReference type="UniPathway" id="UPA00060">
    <property type="reaction ID" value="UER00139"/>
</dbReference>
<dbReference type="GO" id="GO:0004789">
    <property type="term" value="F:thiamine-phosphate diphosphorylase activity"/>
    <property type="evidence" value="ECO:0007669"/>
    <property type="project" value="UniProtKB-EC"/>
</dbReference>
<evidence type="ECO:0000256" key="7">
    <source>
        <dbReference type="ARBA" id="ARBA00022741"/>
    </source>
</evidence>
<keyword evidence="11" id="KW-0784">Thiamine biosynthesis</keyword>
<keyword evidence="7" id="KW-0547">Nucleotide-binding</keyword>
<evidence type="ECO:0000256" key="6">
    <source>
        <dbReference type="ARBA" id="ARBA00022723"/>
    </source>
</evidence>
<comment type="pathway">
    <text evidence="3">Cofactor biosynthesis; thiamine diphosphate biosynthesis; 4-methyl-5-(2-phosphoethyl)-thiazole from 5-(2-hydroxyethyl)-4-methylthiazole: step 1/1.</text>
</comment>
<dbReference type="InterPro" id="IPR034291">
    <property type="entry name" value="TMP_synthase"/>
</dbReference>
<accession>A0A8H2DZ81</accession>
<evidence type="ECO:0000256" key="3">
    <source>
        <dbReference type="ARBA" id="ARBA00004868"/>
    </source>
</evidence>
<dbReference type="GO" id="GO:0009229">
    <property type="term" value="P:thiamine diphosphate biosynthetic process"/>
    <property type="evidence" value="ECO:0007669"/>
    <property type="project" value="UniProtKB-UniPathway"/>
</dbReference>
<dbReference type="PRINTS" id="PR01099">
    <property type="entry name" value="HYETHTZKNASE"/>
</dbReference>
<feature type="domain" description="Thiamine phosphate synthase/TenI" evidence="16">
    <location>
        <begin position="149"/>
        <end position="257"/>
    </location>
</feature>
<feature type="compositionally biased region" description="Low complexity" evidence="15">
    <location>
        <begin position="19"/>
        <end position="28"/>
    </location>
</feature>
<dbReference type="NCBIfam" id="NF006830">
    <property type="entry name" value="PRK09355.1"/>
    <property type="match status" value="1"/>
</dbReference>
<comment type="catalytic activity">
    <reaction evidence="1">
        <text>5-(2-hydroxyethyl)-4-methylthiazole + ATP = 4-methyl-5-(2-phosphooxyethyl)-thiazole + ADP + H(+)</text>
        <dbReference type="Rhea" id="RHEA:24212"/>
        <dbReference type="ChEBI" id="CHEBI:15378"/>
        <dbReference type="ChEBI" id="CHEBI:17957"/>
        <dbReference type="ChEBI" id="CHEBI:30616"/>
        <dbReference type="ChEBI" id="CHEBI:58296"/>
        <dbReference type="ChEBI" id="CHEBI:456216"/>
        <dbReference type="EC" id="2.7.1.50"/>
    </reaction>
</comment>
<comment type="catalytic activity">
    <reaction evidence="12">
        <text>4-methyl-5-(2-phosphooxyethyl)-thiazole + 4-amino-2-methyl-5-(diphosphooxymethyl)pyrimidine + H(+) = thiamine phosphate + diphosphate</text>
        <dbReference type="Rhea" id="RHEA:22328"/>
        <dbReference type="ChEBI" id="CHEBI:15378"/>
        <dbReference type="ChEBI" id="CHEBI:33019"/>
        <dbReference type="ChEBI" id="CHEBI:37575"/>
        <dbReference type="ChEBI" id="CHEBI:57841"/>
        <dbReference type="ChEBI" id="CHEBI:58296"/>
        <dbReference type="EC" id="2.5.1.3"/>
    </reaction>
</comment>
<dbReference type="AlphaFoldDB" id="A0A8H2DZ81"/>
<evidence type="ECO:0000256" key="12">
    <source>
        <dbReference type="ARBA" id="ARBA00047334"/>
    </source>
</evidence>
<evidence type="ECO:0000256" key="13">
    <source>
        <dbReference type="ARBA" id="ARBA00047851"/>
    </source>
</evidence>
<comment type="pathway">
    <text evidence="4">Cofactor biosynthesis; thiamine diphosphate biosynthesis; thiamine phosphate from 4-amino-2-methyl-5-diphosphomethylpyrimidine and 4-methyl-5-(2-phosphoethyl)-thiazole: step 1/1.</text>
</comment>
<keyword evidence="8" id="KW-0418">Kinase</keyword>
<feature type="domain" description="Thiamine phosphate synthase/TenI" evidence="16">
    <location>
        <begin position="39"/>
        <end position="123"/>
    </location>
</feature>
<evidence type="ECO:0000256" key="1">
    <source>
        <dbReference type="ARBA" id="ARBA00001771"/>
    </source>
</evidence>
<evidence type="ECO:0000256" key="10">
    <source>
        <dbReference type="ARBA" id="ARBA00022842"/>
    </source>
</evidence>
<dbReference type="InterPro" id="IPR022998">
    <property type="entry name" value="ThiamineP_synth_TenI"/>
</dbReference>
<dbReference type="Pfam" id="PF02581">
    <property type="entry name" value="TMP-TENI"/>
    <property type="match status" value="2"/>
</dbReference>
<dbReference type="GO" id="GO:0005737">
    <property type="term" value="C:cytoplasm"/>
    <property type="evidence" value="ECO:0007669"/>
    <property type="project" value="TreeGrafter"/>
</dbReference>
<dbReference type="CDD" id="cd00564">
    <property type="entry name" value="TMP_TenI"/>
    <property type="match status" value="1"/>
</dbReference>
<gene>
    <name evidence="17" type="ORF">EYR41_006786</name>
</gene>
<proteinExistence type="inferred from homology"/>
<dbReference type="GO" id="GO:0004417">
    <property type="term" value="F:hydroxyethylthiazole kinase activity"/>
    <property type="evidence" value="ECO:0007669"/>
    <property type="project" value="UniProtKB-EC"/>
</dbReference>
<evidence type="ECO:0000313" key="17">
    <source>
        <dbReference type="EMBL" id="TGJ67673.1"/>
    </source>
</evidence>
<evidence type="ECO:0000259" key="16">
    <source>
        <dbReference type="Pfam" id="PF02581"/>
    </source>
</evidence>
<dbReference type="InterPro" id="IPR029056">
    <property type="entry name" value="Ribokinase-like"/>
</dbReference>
<dbReference type="HAMAP" id="MF_00097">
    <property type="entry name" value="TMP_synthase"/>
    <property type="match status" value="1"/>
</dbReference>
<dbReference type="Proteomes" id="UP000297595">
    <property type="component" value="Unassembled WGS sequence"/>
</dbReference>
<evidence type="ECO:0000256" key="2">
    <source>
        <dbReference type="ARBA" id="ARBA00001946"/>
    </source>
</evidence>
<dbReference type="GO" id="GO:0009228">
    <property type="term" value="P:thiamine biosynthetic process"/>
    <property type="evidence" value="ECO:0007669"/>
    <property type="project" value="UniProtKB-KW"/>
</dbReference>
<dbReference type="NCBIfam" id="TIGR00694">
    <property type="entry name" value="thiM"/>
    <property type="match status" value="1"/>
</dbReference>
<comment type="cofactor">
    <cofactor evidence="2">
        <name>Mg(2+)</name>
        <dbReference type="ChEBI" id="CHEBI:18420"/>
    </cofactor>
</comment>
<dbReference type="PANTHER" id="PTHR20857">
    <property type="entry name" value="THIAMINE-PHOSPHATE PYROPHOSPHORYLASE"/>
    <property type="match status" value="1"/>
</dbReference>
<dbReference type="InterPro" id="IPR013785">
    <property type="entry name" value="Aldolase_TIM"/>
</dbReference>
<name>A0A8H2DZ81_ORBOL</name>
<evidence type="ECO:0000256" key="5">
    <source>
        <dbReference type="ARBA" id="ARBA00022679"/>
    </source>
</evidence>
<dbReference type="GO" id="GO:0000287">
    <property type="term" value="F:magnesium ion binding"/>
    <property type="evidence" value="ECO:0007669"/>
    <property type="project" value="InterPro"/>
</dbReference>
<evidence type="ECO:0000256" key="8">
    <source>
        <dbReference type="ARBA" id="ARBA00022777"/>
    </source>
</evidence>
<dbReference type="Gene3D" id="3.20.20.70">
    <property type="entry name" value="Aldolase class I"/>
    <property type="match status" value="1"/>
</dbReference>
<sequence length="577" mass="60845">MSEQAAMMSDAAKGPAVEMSTSTSMVPTSPTKPKFDLTLYLVTSSSLLPLNCTLESHIEAAIKGGVTIVQLREKNLDTAPFIALGKRIHSITKKYGVPLLINDRVDVALAVGCEGAHIGWDDMGRFSLNYFPNNYLGTQYLTTVISKDYNTARNLLGPTAIIGLSVSNVTQASLAASTTADYIGIGPIFPTRTKPDASAPLYPSGLRQILGLISSKRPELPSVAIGSINATNLQAVLYKSRPTEGLPLAGVAVVSAIISSTDPESAASGLLSLYKSPPLWASPPPSQSTAFNHFYLPLILDKVVTILRTIKEHKPLVHHITNAVVKNFSANVTLAVGGSPIMSDNLEEVADLAAIAPHSACLVNMGTSGPGERRLYLQAIRENNKAGKPVVFDPVGAGATGMRKETVRWVLDECGYVDVIKGNEGEVRTIAGEGIRMKGVDSDSAGGIDDLIKVVKGVAGRERNVVVTTGVTDVLSDGVRTVLVNNGHPFQALVTGMGCALGSVICAALAVNKDDKLMSCLAAVLLYNVAAERAVKKDGSRGPGSFSAAFLDELYEIGEICARGEGGWLDGVKVEFM</sequence>
<keyword evidence="9" id="KW-0067">ATP-binding</keyword>
<evidence type="ECO:0000256" key="11">
    <source>
        <dbReference type="ARBA" id="ARBA00022977"/>
    </source>
</evidence>
<keyword evidence="10" id="KW-0460">Magnesium</keyword>
<keyword evidence="6" id="KW-0479">Metal-binding</keyword>
<dbReference type="Pfam" id="PF02110">
    <property type="entry name" value="HK"/>
    <property type="match status" value="1"/>
</dbReference>
<comment type="caution">
    <text evidence="17">The sequence shown here is derived from an EMBL/GenBank/DDBJ whole genome shotgun (WGS) entry which is preliminary data.</text>
</comment>
<dbReference type="InterPro" id="IPR000417">
    <property type="entry name" value="Hyethyz_kinase"/>
</dbReference>
<evidence type="ECO:0000256" key="15">
    <source>
        <dbReference type="SAM" id="MobiDB-lite"/>
    </source>
</evidence>
<evidence type="ECO:0000256" key="4">
    <source>
        <dbReference type="ARBA" id="ARBA00005165"/>
    </source>
</evidence>
<dbReference type="Gene3D" id="3.40.1190.20">
    <property type="match status" value="1"/>
</dbReference>
<dbReference type="SUPFAM" id="SSF53613">
    <property type="entry name" value="Ribokinase-like"/>
    <property type="match status" value="1"/>
</dbReference>
<dbReference type="HAMAP" id="MF_00228">
    <property type="entry name" value="Thz_kinase"/>
    <property type="match status" value="1"/>
</dbReference>
<organism evidence="17 18">
    <name type="scientific">Orbilia oligospora</name>
    <name type="common">Nematode-trapping fungus</name>
    <name type="synonym">Arthrobotrys oligospora</name>
    <dbReference type="NCBI Taxonomy" id="2813651"/>
    <lineage>
        <taxon>Eukaryota</taxon>
        <taxon>Fungi</taxon>
        <taxon>Dikarya</taxon>
        <taxon>Ascomycota</taxon>
        <taxon>Pezizomycotina</taxon>
        <taxon>Orbiliomycetes</taxon>
        <taxon>Orbiliales</taxon>
        <taxon>Orbiliaceae</taxon>
        <taxon>Orbilia</taxon>
    </lineage>
</organism>
<dbReference type="EMBL" id="SOZJ01000004">
    <property type="protein sequence ID" value="TGJ67673.1"/>
    <property type="molecule type" value="Genomic_DNA"/>
</dbReference>
<evidence type="ECO:0000256" key="9">
    <source>
        <dbReference type="ARBA" id="ARBA00022840"/>
    </source>
</evidence>
<evidence type="ECO:0000313" key="18">
    <source>
        <dbReference type="Proteomes" id="UP000297595"/>
    </source>
</evidence>